<proteinExistence type="predicted"/>
<accession>A0A0D9ZI54</accession>
<evidence type="ECO:0000313" key="3">
    <source>
        <dbReference type="Proteomes" id="UP000026961"/>
    </source>
</evidence>
<dbReference type="AlphaFoldDB" id="A0A0D9ZI54"/>
<protein>
    <submittedName>
        <fullName evidence="2">Uncharacterized protein</fullName>
    </submittedName>
</protein>
<dbReference type="EnsemblPlants" id="OGLUM04G05320.1">
    <property type="protein sequence ID" value="OGLUM04G05320.1"/>
    <property type="gene ID" value="OGLUM04G05320"/>
</dbReference>
<dbReference type="HOGENOM" id="CLU_151556_0_0_1"/>
<keyword evidence="3" id="KW-1185">Reference proteome</keyword>
<evidence type="ECO:0000256" key="1">
    <source>
        <dbReference type="SAM" id="MobiDB-lite"/>
    </source>
</evidence>
<organism evidence="2">
    <name type="scientific">Oryza glumipatula</name>
    <dbReference type="NCBI Taxonomy" id="40148"/>
    <lineage>
        <taxon>Eukaryota</taxon>
        <taxon>Viridiplantae</taxon>
        <taxon>Streptophyta</taxon>
        <taxon>Embryophyta</taxon>
        <taxon>Tracheophyta</taxon>
        <taxon>Spermatophyta</taxon>
        <taxon>Magnoliopsida</taxon>
        <taxon>Liliopsida</taxon>
        <taxon>Poales</taxon>
        <taxon>Poaceae</taxon>
        <taxon>BOP clade</taxon>
        <taxon>Oryzoideae</taxon>
        <taxon>Oryzeae</taxon>
        <taxon>Oryzinae</taxon>
        <taxon>Oryza</taxon>
    </lineage>
</organism>
<reference evidence="2" key="1">
    <citation type="submission" date="2015-04" db="UniProtKB">
        <authorList>
            <consortium name="EnsemblPlants"/>
        </authorList>
    </citation>
    <scope>IDENTIFICATION</scope>
</reference>
<sequence>MEMESAPARKPARPKRRQAAEKAGVERRRRSVARREVVAEEKTFGELSMASANSPAVAAWVGEARRIGAEGDEEWEWWWGTLSTARGERGRRGGWASVGWRPTTAQAGGRWAATGGREEGEKRG</sequence>
<feature type="region of interest" description="Disordered" evidence="1">
    <location>
        <begin position="87"/>
        <end position="124"/>
    </location>
</feature>
<evidence type="ECO:0000313" key="2">
    <source>
        <dbReference type="EnsemblPlants" id="OGLUM04G05320.1"/>
    </source>
</evidence>
<feature type="region of interest" description="Disordered" evidence="1">
    <location>
        <begin position="1"/>
        <end position="35"/>
    </location>
</feature>
<dbReference type="Gramene" id="OGLUM04G05320.1">
    <property type="protein sequence ID" value="OGLUM04G05320.1"/>
    <property type="gene ID" value="OGLUM04G05320"/>
</dbReference>
<name>A0A0D9ZI54_9ORYZ</name>
<reference evidence="2" key="2">
    <citation type="submission" date="2018-05" db="EMBL/GenBank/DDBJ databases">
        <title>OgluRS3 (Oryza glumaepatula Reference Sequence Version 3).</title>
        <authorList>
            <person name="Zhang J."/>
            <person name="Kudrna D."/>
            <person name="Lee S."/>
            <person name="Talag J."/>
            <person name="Welchert J."/>
            <person name="Wing R.A."/>
        </authorList>
    </citation>
    <scope>NUCLEOTIDE SEQUENCE [LARGE SCALE GENOMIC DNA]</scope>
</reference>
<dbReference type="Proteomes" id="UP000026961">
    <property type="component" value="Chromosome 4"/>
</dbReference>